<organism evidence="1 2">
    <name type="scientific">Bacteroides fragilis str. 2-F-2 #4</name>
    <dbReference type="NCBI Taxonomy" id="1339280"/>
    <lineage>
        <taxon>Bacteria</taxon>
        <taxon>Pseudomonadati</taxon>
        <taxon>Bacteroidota</taxon>
        <taxon>Bacteroidia</taxon>
        <taxon>Bacteroidales</taxon>
        <taxon>Bacteroidaceae</taxon>
        <taxon>Bacteroides</taxon>
    </lineage>
</organism>
<evidence type="ECO:0000313" key="1">
    <source>
        <dbReference type="EMBL" id="EXZ42814.1"/>
    </source>
</evidence>
<name>A0A016A6U1_BACFG</name>
<reference evidence="1 2" key="1">
    <citation type="submission" date="2014-02" db="EMBL/GenBank/DDBJ databases">
        <authorList>
            <person name="Sears C."/>
            <person name="Carroll K."/>
            <person name="Sack B.R."/>
            <person name="Qadri F."/>
            <person name="Myers L.L."/>
            <person name="Chung G.-T."/>
            <person name="Escheverria P."/>
            <person name="Fraser C.M."/>
            <person name="Sadzewicz L."/>
            <person name="Shefchek K.A."/>
            <person name="Tallon L."/>
            <person name="Das S.P."/>
            <person name="Daugherty S."/>
            <person name="Mongodin E.F."/>
        </authorList>
    </citation>
    <scope>NUCLEOTIDE SEQUENCE [LARGE SCALE GENOMIC DNA]</scope>
    <source>
        <strain evidence="1 2">2-F-2 #4</strain>
    </source>
</reference>
<dbReference type="EMBL" id="JGDM01000091">
    <property type="protein sequence ID" value="EXZ42814.1"/>
    <property type="molecule type" value="Genomic_DNA"/>
</dbReference>
<dbReference type="RefSeq" id="WP_084819292.1">
    <property type="nucleotide sequence ID" value="NZ_JGDM01000091.1"/>
</dbReference>
<evidence type="ECO:0008006" key="3">
    <source>
        <dbReference type="Google" id="ProtNLM"/>
    </source>
</evidence>
<dbReference type="Pfam" id="PF17170">
    <property type="entry name" value="DUF5128"/>
    <property type="match status" value="1"/>
</dbReference>
<gene>
    <name evidence="1" type="ORF">M076_4075</name>
</gene>
<dbReference type="AlphaFoldDB" id="A0A016A6U1"/>
<comment type="caution">
    <text evidence="1">The sequence shown here is derived from an EMBL/GenBank/DDBJ whole genome shotgun (WGS) entry which is preliminary data.</text>
</comment>
<dbReference type="PATRIC" id="fig|1339280.3.peg.3903"/>
<evidence type="ECO:0000313" key="2">
    <source>
        <dbReference type="Proteomes" id="UP000022272"/>
    </source>
</evidence>
<sequence length="433" mass="49570">MKIRYSFIFYFFLLLSCSSPKRQEIVFNGEITSSEEVDYPLTIDLEACMRNQSLSIKLSSFVEDVFYIPIKNQSEDIYIRYLSGLEYDEQSCLFILNDPFYAFTVDTLGHFVNQIGRIGQGPGEYKQIANISVNSEDKLIYIKTAYKHNAITYDYNGHVIRESSPMGIDLFTGTVFYYDHALWGIGIPYTSRALRVRKEKRLFYGYVLLDSLCRRTSLQTASPIEPYGDLEGLESGISQPGISIYKDVVLLTHSGGAPSDTVYTIRNKQFVPRYFLNYGSHRPDISKIWSQGGGSSFDHSYVSMNQAFETERFFFIEIRFQGKCYIICYDKYIGKGFSIPMTICLNERGTPLAQGFENDIDGGLPFYPQSVSSSGTYWLAYMNPSDMKEILTEEYFAAHPDIQNKKKQDKLRAIVANADEEDNPILVLLKLRK</sequence>
<accession>A0A016A6U1</accession>
<proteinExistence type="predicted"/>
<dbReference type="PROSITE" id="PS51257">
    <property type="entry name" value="PROKAR_LIPOPROTEIN"/>
    <property type="match status" value="1"/>
</dbReference>
<dbReference type="Proteomes" id="UP000022272">
    <property type="component" value="Unassembled WGS sequence"/>
</dbReference>
<protein>
    <recommendedName>
        <fullName evidence="3">6-bladed beta-propeller</fullName>
    </recommendedName>
</protein>